<reference evidence="2 3" key="1">
    <citation type="submission" date="2014-04" db="EMBL/GenBank/DDBJ databases">
        <authorList>
            <consortium name="DOE Joint Genome Institute"/>
            <person name="Kuo A."/>
            <person name="Girlanda M."/>
            <person name="Perotto S."/>
            <person name="Kohler A."/>
            <person name="Nagy L.G."/>
            <person name="Floudas D."/>
            <person name="Copeland A."/>
            <person name="Barry K.W."/>
            <person name="Cichocki N."/>
            <person name="Veneault-Fourrey C."/>
            <person name="LaButti K."/>
            <person name="Lindquist E.A."/>
            <person name="Lipzen A."/>
            <person name="Lundell T."/>
            <person name="Morin E."/>
            <person name="Murat C."/>
            <person name="Sun H."/>
            <person name="Tunlid A."/>
            <person name="Henrissat B."/>
            <person name="Grigoriev I.V."/>
            <person name="Hibbett D.S."/>
            <person name="Martin F."/>
            <person name="Nordberg H.P."/>
            <person name="Cantor M.N."/>
            <person name="Hua S.X."/>
        </authorList>
    </citation>
    <scope>NUCLEOTIDE SEQUENCE [LARGE SCALE GENOMIC DNA]</scope>
    <source>
        <strain evidence="2 3">MUT 4182</strain>
    </source>
</reference>
<evidence type="ECO:0000313" key="2">
    <source>
        <dbReference type="EMBL" id="KIO34292.1"/>
    </source>
</evidence>
<dbReference type="Proteomes" id="UP000054248">
    <property type="component" value="Unassembled WGS sequence"/>
</dbReference>
<dbReference type="AlphaFoldDB" id="A0A0C3MKQ4"/>
<dbReference type="SUPFAM" id="SSF82199">
    <property type="entry name" value="SET domain"/>
    <property type="match status" value="1"/>
</dbReference>
<sequence length="181" mass="20370">PSNWPADVVYLNKQRYDPKLPPIVRKRIQSSGSVKPLQKSRLVKIQVIADPSHPARGQRGLFASQKIPPSTHILDYLGEVHSDDRLDSDYDLSLLQSSSPLSGNDTETCTNIGVDAMRMGNEARFINDYRGTGVAKPNVDFREREVDGELRMSVWSCARGLRKGEEILVSYGKSWWKARSQ</sequence>
<accession>A0A0C3MKQ4</accession>
<proteinExistence type="predicted"/>
<dbReference type="InterPro" id="IPR046341">
    <property type="entry name" value="SET_dom_sf"/>
</dbReference>
<dbReference type="STRING" id="1051891.A0A0C3MKQ4"/>
<gene>
    <name evidence="2" type="ORF">M407DRAFT_54133</name>
</gene>
<dbReference type="Pfam" id="PF00856">
    <property type="entry name" value="SET"/>
    <property type="match status" value="1"/>
</dbReference>
<feature type="non-terminal residue" evidence="2">
    <location>
        <position position="1"/>
    </location>
</feature>
<dbReference type="Gene3D" id="2.170.270.10">
    <property type="entry name" value="SET domain"/>
    <property type="match status" value="1"/>
</dbReference>
<dbReference type="EMBL" id="KN822943">
    <property type="protein sequence ID" value="KIO34292.1"/>
    <property type="molecule type" value="Genomic_DNA"/>
</dbReference>
<feature type="domain" description="SET" evidence="1">
    <location>
        <begin position="43"/>
        <end position="172"/>
    </location>
</feature>
<evidence type="ECO:0000259" key="1">
    <source>
        <dbReference type="PROSITE" id="PS50280"/>
    </source>
</evidence>
<name>A0A0C3MKQ4_9AGAM</name>
<dbReference type="OrthoDB" id="5792673at2759"/>
<dbReference type="InterPro" id="IPR001214">
    <property type="entry name" value="SET_dom"/>
</dbReference>
<evidence type="ECO:0000313" key="3">
    <source>
        <dbReference type="Proteomes" id="UP000054248"/>
    </source>
</evidence>
<keyword evidence="3" id="KW-1185">Reference proteome</keyword>
<reference evidence="3" key="2">
    <citation type="submission" date="2015-01" db="EMBL/GenBank/DDBJ databases">
        <title>Evolutionary Origins and Diversification of the Mycorrhizal Mutualists.</title>
        <authorList>
            <consortium name="DOE Joint Genome Institute"/>
            <consortium name="Mycorrhizal Genomics Consortium"/>
            <person name="Kohler A."/>
            <person name="Kuo A."/>
            <person name="Nagy L.G."/>
            <person name="Floudas D."/>
            <person name="Copeland A."/>
            <person name="Barry K.W."/>
            <person name="Cichocki N."/>
            <person name="Veneault-Fourrey C."/>
            <person name="LaButti K."/>
            <person name="Lindquist E.A."/>
            <person name="Lipzen A."/>
            <person name="Lundell T."/>
            <person name="Morin E."/>
            <person name="Murat C."/>
            <person name="Riley R."/>
            <person name="Ohm R."/>
            <person name="Sun H."/>
            <person name="Tunlid A."/>
            <person name="Henrissat B."/>
            <person name="Grigoriev I.V."/>
            <person name="Hibbett D.S."/>
            <person name="Martin F."/>
        </authorList>
    </citation>
    <scope>NUCLEOTIDE SEQUENCE [LARGE SCALE GENOMIC DNA]</scope>
    <source>
        <strain evidence="3">MUT 4182</strain>
    </source>
</reference>
<organism evidence="2 3">
    <name type="scientific">Tulasnella calospora MUT 4182</name>
    <dbReference type="NCBI Taxonomy" id="1051891"/>
    <lineage>
        <taxon>Eukaryota</taxon>
        <taxon>Fungi</taxon>
        <taxon>Dikarya</taxon>
        <taxon>Basidiomycota</taxon>
        <taxon>Agaricomycotina</taxon>
        <taxon>Agaricomycetes</taxon>
        <taxon>Cantharellales</taxon>
        <taxon>Tulasnellaceae</taxon>
        <taxon>Tulasnella</taxon>
    </lineage>
</organism>
<dbReference type="HOGENOM" id="CLU_054608_0_1_1"/>
<feature type="non-terminal residue" evidence="2">
    <location>
        <position position="181"/>
    </location>
</feature>
<dbReference type="PROSITE" id="PS50280">
    <property type="entry name" value="SET"/>
    <property type="match status" value="1"/>
</dbReference>
<protein>
    <recommendedName>
        <fullName evidence="1">SET domain-containing protein</fullName>
    </recommendedName>
</protein>